<dbReference type="AlphaFoldDB" id="A0A3N2D225"/>
<keyword evidence="3" id="KW-1185">Reference proteome</keyword>
<dbReference type="EMBL" id="RKHQ01000002">
    <property type="protein sequence ID" value="ROR93819.1"/>
    <property type="molecule type" value="Genomic_DNA"/>
</dbReference>
<proteinExistence type="predicted"/>
<evidence type="ECO:0000313" key="3">
    <source>
        <dbReference type="Proteomes" id="UP000275356"/>
    </source>
</evidence>
<reference evidence="2 3" key="1">
    <citation type="submission" date="2018-11" db="EMBL/GenBank/DDBJ databases">
        <title>Sequencing the genomes of 1000 actinobacteria strains.</title>
        <authorList>
            <person name="Klenk H.-P."/>
        </authorList>
    </citation>
    <scope>NUCLEOTIDE SEQUENCE [LARGE SCALE GENOMIC DNA]</scope>
    <source>
        <strain evidence="2 3">DSM 13521</strain>
    </source>
</reference>
<evidence type="ECO:0000313" key="2">
    <source>
        <dbReference type="EMBL" id="ROR93819.1"/>
    </source>
</evidence>
<dbReference type="RefSeq" id="WP_123740713.1">
    <property type="nucleotide sequence ID" value="NZ_RKHQ01000002.1"/>
</dbReference>
<feature type="region of interest" description="Disordered" evidence="1">
    <location>
        <begin position="231"/>
        <end position="258"/>
    </location>
</feature>
<feature type="compositionally biased region" description="Low complexity" evidence="1">
    <location>
        <begin position="236"/>
        <end position="247"/>
    </location>
</feature>
<evidence type="ECO:0000256" key="1">
    <source>
        <dbReference type="SAM" id="MobiDB-lite"/>
    </source>
</evidence>
<accession>A0A3N2D225</accession>
<protein>
    <submittedName>
        <fullName evidence="2">Uncharacterized protein</fullName>
    </submittedName>
</protein>
<name>A0A3N2D225_9MICO</name>
<gene>
    <name evidence="2" type="ORF">EDD28_3247</name>
</gene>
<organism evidence="2 3">
    <name type="scientific">Salana multivorans</name>
    <dbReference type="NCBI Taxonomy" id="120377"/>
    <lineage>
        <taxon>Bacteria</taxon>
        <taxon>Bacillati</taxon>
        <taxon>Actinomycetota</taxon>
        <taxon>Actinomycetes</taxon>
        <taxon>Micrococcales</taxon>
        <taxon>Beutenbergiaceae</taxon>
        <taxon>Salana</taxon>
    </lineage>
</organism>
<feature type="region of interest" description="Disordered" evidence="1">
    <location>
        <begin position="1"/>
        <end position="87"/>
    </location>
</feature>
<sequence length="258" mass="25752">MTASPPDDPTGSGDLPELPGWPDDIVVPDDLSALFADETDGDGGDAARPTGTPDPAPGSATADPVDPAPGSAAAAADGDPADPAADAEPVVRTTAVVLTRVKQAKVLAGLMALAGIDAAVVPSTRGAIAVRYVEQDAADVGPAEALSGIPVEAEALGAALSVATRAETVLLAARVNDVDGEITGQVRARAYRGGQIVQEPPPGLVLAGADAVAERLLIGVVQAPEVAGYISSTDLGSSGSPRPGRSFFGRRRRGEEEA</sequence>
<comment type="caution">
    <text evidence="2">The sequence shown here is derived from an EMBL/GenBank/DDBJ whole genome shotgun (WGS) entry which is preliminary data.</text>
</comment>
<dbReference type="OrthoDB" id="3268823at2"/>
<feature type="compositionally biased region" description="Low complexity" evidence="1">
    <location>
        <begin position="62"/>
        <end position="87"/>
    </location>
</feature>
<dbReference type="Proteomes" id="UP000275356">
    <property type="component" value="Unassembled WGS sequence"/>
</dbReference>